<accession>A0A8E2APF3</accession>
<dbReference type="GO" id="GO:0008299">
    <property type="term" value="P:isoprenoid biosynthetic process"/>
    <property type="evidence" value="ECO:0007669"/>
    <property type="project" value="UniProtKB-ARBA"/>
</dbReference>
<evidence type="ECO:0000313" key="8">
    <source>
        <dbReference type="Proteomes" id="UP000250043"/>
    </source>
</evidence>
<dbReference type="EC" id="4.2.3.-" evidence="6"/>
<evidence type="ECO:0000256" key="6">
    <source>
        <dbReference type="RuleBase" id="RU366034"/>
    </source>
</evidence>
<evidence type="ECO:0000313" key="7">
    <source>
        <dbReference type="EMBL" id="OCH85712.1"/>
    </source>
</evidence>
<evidence type="ECO:0000256" key="1">
    <source>
        <dbReference type="ARBA" id="ARBA00001946"/>
    </source>
</evidence>
<dbReference type="PANTHER" id="PTHR35201:SF4">
    <property type="entry name" value="BETA-PINACENE SYNTHASE-RELATED"/>
    <property type="match status" value="1"/>
</dbReference>
<dbReference type="Gene3D" id="1.10.600.10">
    <property type="entry name" value="Farnesyl Diphosphate Synthase"/>
    <property type="match status" value="1"/>
</dbReference>
<name>A0A8E2APF3_9APHY</name>
<comment type="cofactor">
    <cofactor evidence="1 6">
        <name>Mg(2+)</name>
        <dbReference type="ChEBI" id="CHEBI:18420"/>
    </cofactor>
</comment>
<dbReference type="PANTHER" id="PTHR35201">
    <property type="entry name" value="TERPENE SYNTHASE"/>
    <property type="match status" value="1"/>
</dbReference>
<dbReference type="SFLD" id="SFLDS00005">
    <property type="entry name" value="Isoprenoid_Synthase_Type_I"/>
    <property type="match status" value="1"/>
</dbReference>
<evidence type="ECO:0000256" key="3">
    <source>
        <dbReference type="ARBA" id="ARBA00022723"/>
    </source>
</evidence>
<sequence length="337" mass="38848">MTTICLPPTMASWPLSRQINPYYEPVAEESAEWFRSFAAFSPDAQKAFDRCKFGLLAALSYPTLNREHYRAACDLMNLFFVFDEYTDTVDEVEARRLADISMDALRNPEKPRPAGECLIGEVTRQFWSHAIKNASPTSRRRFEAAWDRFTTSVVDQARDRTNACSGHIRTVEEQFAIRRYTIGAEPCYALAELPIDLPDDVWSNPVIDTLRKDITDIIFLDNDLASYNKEQAADDDLHNIITIAMHEKQLDLDGALSWLAAEHKTRVDRVLETWKQVEKLEFSPDVNTAVAFYIDHLLNWPRANDCWNFESGRYFGRDGLRVQRERVVELLPKRAKS</sequence>
<dbReference type="InterPro" id="IPR008949">
    <property type="entry name" value="Isoprenoid_synthase_dom_sf"/>
</dbReference>
<proteinExistence type="inferred from homology"/>
<protein>
    <recommendedName>
        <fullName evidence="6">Terpene synthase</fullName>
        <ecNumber evidence="6">4.2.3.-</ecNumber>
    </recommendedName>
</protein>
<keyword evidence="8" id="KW-1185">Reference proteome</keyword>
<dbReference type="SUPFAM" id="SSF48576">
    <property type="entry name" value="Terpenoid synthases"/>
    <property type="match status" value="1"/>
</dbReference>
<evidence type="ECO:0000256" key="2">
    <source>
        <dbReference type="ARBA" id="ARBA00006333"/>
    </source>
</evidence>
<keyword evidence="4 6" id="KW-0460">Magnesium</keyword>
<keyword evidence="3 6" id="KW-0479">Metal-binding</keyword>
<dbReference type="AlphaFoldDB" id="A0A8E2APF3"/>
<comment type="similarity">
    <text evidence="2 6">Belongs to the terpene synthase family.</text>
</comment>
<dbReference type="OrthoDB" id="6486656at2759"/>
<dbReference type="Pfam" id="PF19086">
    <property type="entry name" value="Terpene_syn_C_2"/>
    <property type="match status" value="1"/>
</dbReference>
<dbReference type="GO" id="GO:0046872">
    <property type="term" value="F:metal ion binding"/>
    <property type="evidence" value="ECO:0007669"/>
    <property type="project" value="UniProtKB-KW"/>
</dbReference>
<evidence type="ECO:0000256" key="4">
    <source>
        <dbReference type="ARBA" id="ARBA00022842"/>
    </source>
</evidence>
<reference evidence="7 8" key="1">
    <citation type="submission" date="2016-07" db="EMBL/GenBank/DDBJ databases">
        <title>Draft genome of the white-rot fungus Obba rivulosa 3A-2.</title>
        <authorList>
            <consortium name="DOE Joint Genome Institute"/>
            <person name="Miettinen O."/>
            <person name="Riley R."/>
            <person name="Acob R."/>
            <person name="Barry K."/>
            <person name="Cullen D."/>
            <person name="De Vries R."/>
            <person name="Hainaut M."/>
            <person name="Hatakka A."/>
            <person name="Henrissat B."/>
            <person name="Hilden K."/>
            <person name="Kuo R."/>
            <person name="Labutti K."/>
            <person name="Lipzen A."/>
            <person name="Makela M.R."/>
            <person name="Sandor L."/>
            <person name="Spatafora J.W."/>
            <person name="Grigoriev I.V."/>
            <person name="Hibbett D.S."/>
        </authorList>
    </citation>
    <scope>NUCLEOTIDE SEQUENCE [LARGE SCALE GENOMIC DNA]</scope>
    <source>
        <strain evidence="7 8">3A-2</strain>
    </source>
</reference>
<dbReference type="SFLD" id="SFLDG01020">
    <property type="entry name" value="Terpene_Cyclase_Like_2"/>
    <property type="match status" value="1"/>
</dbReference>
<dbReference type="GO" id="GO:0010333">
    <property type="term" value="F:terpene synthase activity"/>
    <property type="evidence" value="ECO:0007669"/>
    <property type="project" value="InterPro"/>
</dbReference>
<keyword evidence="5 6" id="KW-0456">Lyase</keyword>
<dbReference type="InterPro" id="IPR034686">
    <property type="entry name" value="Terpene_cyclase-like_2"/>
</dbReference>
<organism evidence="7 8">
    <name type="scientific">Obba rivulosa</name>
    <dbReference type="NCBI Taxonomy" id="1052685"/>
    <lineage>
        <taxon>Eukaryota</taxon>
        <taxon>Fungi</taxon>
        <taxon>Dikarya</taxon>
        <taxon>Basidiomycota</taxon>
        <taxon>Agaricomycotina</taxon>
        <taxon>Agaricomycetes</taxon>
        <taxon>Polyporales</taxon>
        <taxon>Gelatoporiaceae</taxon>
        <taxon>Obba</taxon>
    </lineage>
</organism>
<gene>
    <name evidence="7" type="ORF">OBBRIDRAFT_739454</name>
</gene>
<evidence type="ECO:0000256" key="5">
    <source>
        <dbReference type="ARBA" id="ARBA00023239"/>
    </source>
</evidence>
<dbReference type="EMBL" id="KV722567">
    <property type="protein sequence ID" value="OCH85712.1"/>
    <property type="molecule type" value="Genomic_DNA"/>
</dbReference>
<dbReference type="Proteomes" id="UP000250043">
    <property type="component" value="Unassembled WGS sequence"/>
</dbReference>